<evidence type="ECO:0000313" key="7">
    <source>
        <dbReference type="EMBL" id="MDN7025019.1"/>
    </source>
</evidence>
<dbReference type="NCBIfam" id="TIGR00685">
    <property type="entry name" value="T6PP"/>
    <property type="match status" value="1"/>
</dbReference>
<evidence type="ECO:0000256" key="4">
    <source>
        <dbReference type="ARBA" id="ARBA00048039"/>
    </source>
</evidence>
<evidence type="ECO:0000256" key="6">
    <source>
        <dbReference type="SAM" id="MobiDB-lite"/>
    </source>
</evidence>
<dbReference type="Pfam" id="PF02358">
    <property type="entry name" value="Trehalose_PPase"/>
    <property type="match status" value="1"/>
</dbReference>
<feature type="region of interest" description="Disordered" evidence="6">
    <location>
        <begin position="728"/>
        <end position="754"/>
    </location>
</feature>
<dbReference type="Gene3D" id="3.40.50.2000">
    <property type="entry name" value="Glycogen Phosphorylase B"/>
    <property type="match status" value="2"/>
</dbReference>
<keyword evidence="3" id="KW-0808">Transferase</keyword>
<gene>
    <name evidence="7" type="ORF">FGU65_08985</name>
</gene>
<comment type="similarity">
    <text evidence="1">In the C-terminal section; belongs to the trehalose phosphatase family.</text>
</comment>
<dbReference type="InterPro" id="IPR006379">
    <property type="entry name" value="HAD-SF_hydro_IIB"/>
</dbReference>
<reference evidence="7" key="1">
    <citation type="submission" date="2019-05" db="EMBL/GenBank/DDBJ databases">
        <title>Methanoculleus sp. FWC-SCC1, a methanogenic archaeon isolated from deep marine cold seep.</title>
        <authorList>
            <person name="Chen Y.-W."/>
            <person name="Chen S.-C."/>
            <person name="Teng N.-H."/>
            <person name="Lai M.-C."/>
        </authorList>
    </citation>
    <scope>NUCLEOTIDE SEQUENCE</scope>
    <source>
        <strain evidence="7">FWC-SCC1</strain>
    </source>
</reference>
<dbReference type="NCBIfam" id="TIGR02400">
    <property type="entry name" value="trehalose_OtsA"/>
    <property type="match status" value="1"/>
</dbReference>
<keyword evidence="8" id="KW-1185">Reference proteome</keyword>
<keyword evidence="2" id="KW-0328">Glycosyltransferase</keyword>
<dbReference type="NCBIfam" id="NF011071">
    <property type="entry name" value="PRK14501.1"/>
    <property type="match status" value="1"/>
</dbReference>
<evidence type="ECO:0000256" key="2">
    <source>
        <dbReference type="ARBA" id="ARBA00022676"/>
    </source>
</evidence>
<dbReference type="Gene3D" id="3.40.50.1000">
    <property type="entry name" value="HAD superfamily/HAD-like"/>
    <property type="match status" value="1"/>
</dbReference>
<name>A0ABT8MAS8_9EURY</name>
<dbReference type="CDD" id="cd03788">
    <property type="entry name" value="GT20_TPS"/>
    <property type="match status" value="1"/>
</dbReference>
<dbReference type="InterPro" id="IPR003337">
    <property type="entry name" value="Trehalose_PPase"/>
</dbReference>
<comment type="catalytic activity">
    <reaction evidence="4">
        <text>D-glucose 6-phosphate + UDP-alpha-D-glucose = alpha,alpha-trehalose 6-phosphate + UDP + H(+)</text>
        <dbReference type="Rhea" id="RHEA:18889"/>
        <dbReference type="ChEBI" id="CHEBI:15378"/>
        <dbReference type="ChEBI" id="CHEBI:58223"/>
        <dbReference type="ChEBI" id="CHEBI:58429"/>
        <dbReference type="ChEBI" id="CHEBI:58885"/>
        <dbReference type="ChEBI" id="CHEBI:61548"/>
        <dbReference type="EC" id="2.4.1.15"/>
    </reaction>
</comment>
<dbReference type="Gene3D" id="3.30.70.1020">
    <property type="entry name" value="Trehalose-6-phosphate phosphatase related protein, domain 2"/>
    <property type="match status" value="1"/>
</dbReference>
<dbReference type="InterPro" id="IPR036412">
    <property type="entry name" value="HAD-like_sf"/>
</dbReference>
<dbReference type="PANTHER" id="PTHR10788">
    <property type="entry name" value="TREHALOSE-6-PHOSPHATE SYNTHASE"/>
    <property type="match status" value="1"/>
</dbReference>
<comment type="caution">
    <text evidence="7">The sequence shown here is derived from an EMBL/GenBank/DDBJ whole genome shotgun (WGS) entry which is preliminary data.</text>
</comment>
<dbReference type="Pfam" id="PF00982">
    <property type="entry name" value="Glyco_transf_20"/>
    <property type="match status" value="1"/>
</dbReference>
<dbReference type="InterPro" id="IPR001830">
    <property type="entry name" value="Glyco_trans_20"/>
</dbReference>
<dbReference type="RefSeq" id="WP_301664150.1">
    <property type="nucleotide sequence ID" value="NZ_VCYH01000005.1"/>
</dbReference>
<dbReference type="SUPFAM" id="SSF56784">
    <property type="entry name" value="HAD-like"/>
    <property type="match status" value="1"/>
</dbReference>
<evidence type="ECO:0000313" key="8">
    <source>
        <dbReference type="Proteomes" id="UP001168338"/>
    </source>
</evidence>
<dbReference type="CDD" id="cd01627">
    <property type="entry name" value="HAD_TPP"/>
    <property type="match status" value="1"/>
</dbReference>
<protein>
    <recommendedName>
        <fullName evidence="5">Alpha,alpha-trehalose-phosphate synthase</fullName>
        <ecNumber evidence="5">2.4.1.15</ecNumber>
    </recommendedName>
</protein>
<evidence type="ECO:0000256" key="3">
    <source>
        <dbReference type="ARBA" id="ARBA00022679"/>
    </source>
</evidence>
<evidence type="ECO:0000256" key="5">
    <source>
        <dbReference type="NCBIfam" id="TIGR02400"/>
    </source>
</evidence>
<dbReference type="SUPFAM" id="SSF53756">
    <property type="entry name" value="UDP-Glycosyltransferase/glycogen phosphorylase"/>
    <property type="match status" value="1"/>
</dbReference>
<dbReference type="InterPro" id="IPR012766">
    <property type="entry name" value="Trehalose_OtsA"/>
</dbReference>
<accession>A0ABT8MAS8</accession>
<dbReference type="EMBL" id="VCYH01000005">
    <property type="protein sequence ID" value="MDN7025019.1"/>
    <property type="molecule type" value="Genomic_DNA"/>
</dbReference>
<proteinExistence type="inferred from homology"/>
<dbReference type="EC" id="2.4.1.15" evidence="5"/>
<sequence length="754" mass="86508">MNRLLIVSNRLPISITKQKGEYSFQRSAGGLATGVGSFYKSYESLWIGWPGVNVRKNNQKEKDEICEALSAEQCHPVFLSPYDIRNYYDGFCNNTIWPLFHYFNHFAEYDKHHWNVYKKVNESFCEAVLEVARPDDTIWVHDYHLMLLPQMLREELPDAAIGFFLHIPFPSYEIFRLLPWRKEILEGLLGSDLVGFHTYDYLRHFLSSIRRILGYEHTLGDVTVGNRTVRVDMFPMGIDYQQFAEAAESPAVQEEIQKAREQYGDRTIVLSFDRLDYTKGIPLRLEAFDTLLEKKPEYQGNVSLILVAVPSRTAIEQYQALKQQIDELVGRINGKYGTTEWLPVRYFYNYLPFEVLVANYKLADVALVTPLRDGMNLMAKEFVATKTEGKGVLILSEMAGAAPELGEAVIVNPSDRDAVMDAIETAMAMSEEEQSERNRIMQKRLQRYDITHWAADFINRLDDARLLQEKRSERILTAEMRRRLIADYGSSANRLILLDYDGTLVPFAAKPEKATPSSAAMDQLARLAAEPENEVVVISGRDRHTLESWFKTLDLSFIAEHGVWIKERGQAWMMPEALSSEWKEEIFPLLELYADRTPGAFVEEKEYSVVWHYRKADPVLGSLRAKELKDDLLHLTANLNIAVMEGNKVIEVKNAMINKGRAALHWTAKKPWEFIMAIGDDRTDEDLFEVLGESDYSLKVGQTASRARFNLPSQRDVLPLLRECTNCDEQRERGKAHKSEKKEKKESVTGSAPL</sequence>
<dbReference type="NCBIfam" id="TIGR01484">
    <property type="entry name" value="HAD-SF-IIB"/>
    <property type="match status" value="1"/>
</dbReference>
<dbReference type="Proteomes" id="UP001168338">
    <property type="component" value="Unassembled WGS sequence"/>
</dbReference>
<evidence type="ECO:0000256" key="1">
    <source>
        <dbReference type="ARBA" id="ARBA00006330"/>
    </source>
</evidence>
<dbReference type="InterPro" id="IPR023214">
    <property type="entry name" value="HAD_sf"/>
</dbReference>
<organism evidence="7 8">
    <name type="scientific">Methanoculleus frigidifontis</name>
    <dbReference type="NCBI Taxonomy" id="2584085"/>
    <lineage>
        <taxon>Archaea</taxon>
        <taxon>Methanobacteriati</taxon>
        <taxon>Methanobacteriota</taxon>
        <taxon>Stenosarchaea group</taxon>
        <taxon>Methanomicrobia</taxon>
        <taxon>Methanomicrobiales</taxon>
        <taxon>Methanomicrobiaceae</taxon>
        <taxon>Methanoculleus</taxon>
    </lineage>
</organism>
<dbReference type="PANTHER" id="PTHR10788:SF106">
    <property type="entry name" value="BCDNA.GH08860"/>
    <property type="match status" value="1"/>
</dbReference>